<comment type="caution">
    <text evidence="4">The sequence shown here is derived from an EMBL/GenBank/DDBJ whole genome shotgun (WGS) entry which is preliminary data.</text>
</comment>
<keyword evidence="2" id="KW-0812">Transmembrane</keyword>
<evidence type="ECO:0000256" key="1">
    <source>
        <dbReference type="ARBA" id="ARBA00023002"/>
    </source>
</evidence>
<dbReference type="GO" id="GO:0016491">
    <property type="term" value="F:oxidoreductase activity"/>
    <property type="evidence" value="ECO:0007669"/>
    <property type="project" value="UniProtKB-KW"/>
</dbReference>
<dbReference type="AlphaFoldDB" id="A0A2M8Q863"/>
<dbReference type="PANTHER" id="PTHR43401">
    <property type="entry name" value="L-THREONINE 3-DEHYDROGENASE"/>
    <property type="match status" value="1"/>
</dbReference>
<name>A0A2M8Q863_9CHLR</name>
<dbReference type="Gene3D" id="3.90.180.10">
    <property type="entry name" value="Medium-chain alcohol dehydrogenases, catalytic domain"/>
    <property type="match status" value="1"/>
</dbReference>
<proteinExistence type="predicted"/>
<feature type="non-terminal residue" evidence="4">
    <location>
        <position position="189"/>
    </location>
</feature>
<dbReference type="CDD" id="cd05188">
    <property type="entry name" value="MDR"/>
    <property type="match status" value="1"/>
</dbReference>
<dbReference type="InterPro" id="IPR036291">
    <property type="entry name" value="NAD(P)-bd_dom_sf"/>
</dbReference>
<dbReference type="SUPFAM" id="SSF50129">
    <property type="entry name" value="GroES-like"/>
    <property type="match status" value="1"/>
</dbReference>
<dbReference type="Gene3D" id="3.40.50.720">
    <property type="entry name" value="NAD(P)-binding Rossmann-like Domain"/>
    <property type="match status" value="1"/>
</dbReference>
<feature type="transmembrane region" description="Helical" evidence="2">
    <location>
        <begin position="70"/>
        <end position="90"/>
    </location>
</feature>
<gene>
    <name evidence="4" type="ORF">CUN48_16105</name>
</gene>
<dbReference type="InterPro" id="IPR013149">
    <property type="entry name" value="ADH-like_C"/>
</dbReference>
<keyword evidence="2" id="KW-1133">Transmembrane helix</keyword>
<evidence type="ECO:0000259" key="3">
    <source>
        <dbReference type="Pfam" id="PF00107"/>
    </source>
</evidence>
<dbReference type="InterPro" id="IPR050129">
    <property type="entry name" value="Zn_alcohol_dh"/>
</dbReference>
<keyword evidence="2" id="KW-0472">Membrane</keyword>
<organism evidence="4 5">
    <name type="scientific">Candidatus Thermofonsia Clade 3 bacterium</name>
    <dbReference type="NCBI Taxonomy" id="2364212"/>
    <lineage>
        <taxon>Bacteria</taxon>
        <taxon>Bacillati</taxon>
        <taxon>Chloroflexota</taxon>
        <taxon>Candidatus Thermofontia</taxon>
        <taxon>Candidatus Thermofonsia Clade 3</taxon>
    </lineage>
</organism>
<dbReference type="Pfam" id="PF00107">
    <property type="entry name" value="ADH_zinc_N"/>
    <property type="match status" value="1"/>
</dbReference>
<dbReference type="SUPFAM" id="SSF51735">
    <property type="entry name" value="NAD(P)-binding Rossmann-fold domains"/>
    <property type="match status" value="1"/>
</dbReference>
<dbReference type="Proteomes" id="UP000230790">
    <property type="component" value="Unassembled WGS sequence"/>
</dbReference>
<evidence type="ECO:0000256" key="2">
    <source>
        <dbReference type="SAM" id="Phobius"/>
    </source>
</evidence>
<dbReference type="InterPro" id="IPR011032">
    <property type="entry name" value="GroES-like_sf"/>
</dbReference>
<dbReference type="PANTHER" id="PTHR43401:SF2">
    <property type="entry name" value="L-THREONINE 3-DEHYDROGENASE"/>
    <property type="match status" value="1"/>
</dbReference>
<protein>
    <submittedName>
        <fullName evidence="4">Alcohol dehydrogenase</fullName>
    </submittedName>
</protein>
<reference evidence="4 5" key="1">
    <citation type="submission" date="2017-11" db="EMBL/GenBank/DDBJ databases">
        <title>Evolution of Phototrophy in the Chloroflexi Phylum Driven by Horizontal Gene Transfer.</title>
        <authorList>
            <person name="Ward L.M."/>
            <person name="Hemp J."/>
            <person name="Shih P.M."/>
            <person name="Mcglynn S.E."/>
            <person name="Fischer W."/>
        </authorList>
    </citation>
    <scope>NUCLEOTIDE SEQUENCE [LARGE SCALE GENOMIC DNA]</scope>
    <source>
        <strain evidence="4">JP3_7</strain>
    </source>
</reference>
<feature type="non-terminal residue" evidence="4">
    <location>
        <position position="1"/>
    </location>
</feature>
<evidence type="ECO:0000313" key="5">
    <source>
        <dbReference type="Proteomes" id="UP000230790"/>
    </source>
</evidence>
<evidence type="ECO:0000313" key="4">
    <source>
        <dbReference type="EMBL" id="PJF45986.1"/>
    </source>
</evidence>
<accession>A0A2M8Q863</accession>
<dbReference type="EMBL" id="PGTN01000573">
    <property type="protein sequence ID" value="PJF45986.1"/>
    <property type="molecule type" value="Genomic_DNA"/>
</dbReference>
<feature type="domain" description="Alcohol dehydrogenase-like C-terminal" evidence="3">
    <location>
        <begin position="78"/>
        <end position="180"/>
    </location>
</feature>
<keyword evidence="1" id="KW-0560">Oxidoreductase</keyword>
<sequence>AQGDYHFCVNKSEPGPRGIGGGFGDAYITHESAVYPAPPDLDCDQALLVEPLSIAVHAVMRFPPQVGDKVLVIGAGIIGLLVTMVVHALAPQAEITVLARHPHQQQMAEKLGARRILSRAEYGAVARITGGKHFSAPLNRGVVIGGFDLIYDCVADPRTTNDALRWVRAGGTVVMIGAHMAPMPRIDLT</sequence>